<dbReference type="Proteomes" id="UP000183898">
    <property type="component" value="Unassembled WGS sequence"/>
</dbReference>
<dbReference type="EMBL" id="FOCT01000028">
    <property type="protein sequence ID" value="SEO49611.1"/>
    <property type="molecule type" value="Genomic_DNA"/>
</dbReference>
<dbReference type="AlphaFoldDB" id="A0A1H8Q6L4"/>
<accession>A0A1H8Q6L4</accession>
<name>A0A1H8Q6L4_9PROT</name>
<protein>
    <submittedName>
        <fullName evidence="1">Uncharacterized protein</fullName>
    </submittedName>
</protein>
<evidence type="ECO:0000313" key="1">
    <source>
        <dbReference type="EMBL" id="SEO49611.1"/>
    </source>
</evidence>
<sequence>MPHENLFYLYVDALNNPDRITLYLKRNNQGVNVPGFKQLNAQGPGPLPPAHR</sequence>
<evidence type="ECO:0000313" key="2">
    <source>
        <dbReference type="Proteomes" id="UP000183898"/>
    </source>
</evidence>
<reference evidence="1 2" key="1">
    <citation type="submission" date="2016-10" db="EMBL/GenBank/DDBJ databases">
        <authorList>
            <person name="de Groot N.N."/>
        </authorList>
    </citation>
    <scope>NUCLEOTIDE SEQUENCE [LARGE SCALE GENOMIC DNA]</scope>
    <source>
        <strain evidence="1 2">Nl18</strain>
    </source>
</reference>
<organism evidence="1 2">
    <name type="scientific">Nitrosospira multiformis</name>
    <dbReference type="NCBI Taxonomy" id="1231"/>
    <lineage>
        <taxon>Bacteria</taxon>
        <taxon>Pseudomonadati</taxon>
        <taxon>Pseudomonadota</taxon>
        <taxon>Betaproteobacteria</taxon>
        <taxon>Nitrosomonadales</taxon>
        <taxon>Nitrosomonadaceae</taxon>
        <taxon>Nitrosospira</taxon>
    </lineage>
</organism>
<gene>
    <name evidence="1" type="ORF">SAMN05216404_1284</name>
</gene>
<proteinExistence type="predicted"/>